<dbReference type="EMBL" id="FPHD01000040">
    <property type="protein sequence ID" value="SFV56850.1"/>
    <property type="molecule type" value="Genomic_DNA"/>
</dbReference>
<evidence type="ECO:0000256" key="2">
    <source>
        <dbReference type="ARBA" id="ARBA00010527"/>
    </source>
</evidence>
<protein>
    <recommendedName>
        <fullName evidence="3">Membrane protein insertase YidC</fullName>
    </recommendedName>
    <alternativeName>
        <fullName evidence="12">Foldase YidC</fullName>
    </alternativeName>
    <alternativeName>
        <fullName evidence="11">Membrane integrase YidC</fullName>
    </alternativeName>
</protein>
<evidence type="ECO:0000256" key="10">
    <source>
        <dbReference type="ARBA" id="ARBA00023186"/>
    </source>
</evidence>
<evidence type="ECO:0000256" key="7">
    <source>
        <dbReference type="ARBA" id="ARBA00022927"/>
    </source>
</evidence>
<evidence type="ECO:0000256" key="12">
    <source>
        <dbReference type="ARBA" id="ARBA00033342"/>
    </source>
</evidence>
<keyword evidence="10" id="KW-0143">Chaperone</keyword>
<dbReference type="InterPro" id="IPR028053">
    <property type="entry name" value="Membr_insert_YidC_N"/>
</dbReference>
<comment type="subcellular location">
    <subcellularLocation>
        <location evidence="1">Cell inner membrane</location>
        <topology evidence="1">Multi-pass membrane protein</topology>
    </subcellularLocation>
</comment>
<dbReference type="GO" id="GO:0005886">
    <property type="term" value="C:plasma membrane"/>
    <property type="evidence" value="ECO:0007669"/>
    <property type="project" value="UniProtKB-SubCell"/>
</dbReference>
<feature type="region of interest" description="Disordered" evidence="13">
    <location>
        <begin position="37"/>
        <end position="76"/>
    </location>
</feature>
<dbReference type="PRINTS" id="PR01900">
    <property type="entry name" value="YIDCPROTEIN"/>
</dbReference>
<feature type="domain" description="Membrane insertase YidC/Oxa/ALB C-terminal" evidence="15">
    <location>
        <begin position="338"/>
        <end position="520"/>
    </location>
</feature>
<dbReference type="PANTHER" id="PTHR12428">
    <property type="entry name" value="OXA1"/>
    <property type="match status" value="1"/>
</dbReference>
<evidence type="ECO:0000256" key="1">
    <source>
        <dbReference type="ARBA" id="ARBA00004429"/>
    </source>
</evidence>
<dbReference type="GO" id="GO:0015031">
    <property type="term" value="P:protein transport"/>
    <property type="evidence" value="ECO:0007669"/>
    <property type="project" value="UniProtKB-KW"/>
</dbReference>
<evidence type="ECO:0000259" key="15">
    <source>
        <dbReference type="Pfam" id="PF02096"/>
    </source>
</evidence>
<evidence type="ECO:0000256" key="8">
    <source>
        <dbReference type="ARBA" id="ARBA00022989"/>
    </source>
</evidence>
<keyword evidence="8 14" id="KW-1133">Transmembrane helix</keyword>
<dbReference type="GO" id="GO:0032977">
    <property type="term" value="F:membrane insertase activity"/>
    <property type="evidence" value="ECO:0007669"/>
    <property type="project" value="InterPro"/>
</dbReference>
<dbReference type="Pfam" id="PF02096">
    <property type="entry name" value="60KD_IMP"/>
    <property type="match status" value="1"/>
</dbReference>
<dbReference type="CDD" id="cd20070">
    <property type="entry name" value="5TM_YidC_Alb3"/>
    <property type="match status" value="1"/>
</dbReference>
<feature type="transmembrane region" description="Helical" evidence="14">
    <location>
        <begin position="400"/>
        <end position="423"/>
    </location>
</feature>
<dbReference type="GO" id="GO:0051205">
    <property type="term" value="P:protein insertion into membrane"/>
    <property type="evidence" value="ECO:0007669"/>
    <property type="project" value="TreeGrafter"/>
</dbReference>
<feature type="domain" description="Membrane insertase YidC N-terminal" evidence="16">
    <location>
        <begin position="279"/>
        <end position="326"/>
    </location>
</feature>
<evidence type="ECO:0000256" key="14">
    <source>
        <dbReference type="SAM" id="Phobius"/>
    </source>
</evidence>
<dbReference type="PRINTS" id="PR00701">
    <property type="entry name" value="60KDINNERMP"/>
</dbReference>
<dbReference type="Pfam" id="PF14849">
    <property type="entry name" value="YidC_periplas"/>
    <property type="match status" value="1"/>
</dbReference>
<reference evidence="17" key="1">
    <citation type="submission" date="2016-10" db="EMBL/GenBank/DDBJ databases">
        <authorList>
            <person name="de Groot N.N."/>
        </authorList>
    </citation>
    <scope>NUCLEOTIDE SEQUENCE</scope>
</reference>
<gene>
    <name evidence="17" type="ORF">MNB_SV-8-217</name>
</gene>
<dbReference type="InterPro" id="IPR028055">
    <property type="entry name" value="YidC/Oxa/ALB_C"/>
</dbReference>
<keyword evidence="7" id="KW-0653">Protein transport</keyword>
<dbReference type="InterPro" id="IPR001708">
    <property type="entry name" value="YidC/ALB3/OXA1/COX18"/>
</dbReference>
<dbReference type="NCBIfam" id="TIGR03592">
    <property type="entry name" value="yidC_oxa1_cterm"/>
    <property type="match status" value="1"/>
</dbReference>
<evidence type="ECO:0000256" key="4">
    <source>
        <dbReference type="ARBA" id="ARBA00022448"/>
    </source>
</evidence>
<dbReference type="InterPro" id="IPR019998">
    <property type="entry name" value="Membr_insert_YidC"/>
</dbReference>
<evidence type="ECO:0000256" key="13">
    <source>
        <dbReference type="SAM" id="MobiDB-lite"/>
    </source>
</evidence>
<dbReference type="AlphaFoldDB" id="A0A1W1BTE1"/>
<feature type="transmembrane region" description="Helical" evidence="14">
    <location>
        <begin position="482"/>
        <end position="506"/>
    </location>
</feature>
<dbReference type="NCBIfam" id="NF002357">
    <property type="entry name" value="PRK01318.2-4"/>
    <property type="match status" value="1"/>
</dbReference>
<keyword evidence="6 14" id="KW-0812">Transmembrane</keyword>
<keyword evidence="5" id="KW-1003">Cell membrane</keyword>
<evidence type="ECO:0000256" key="6">
    <source>
        <dbReference type="ARBA" id="ARBA00022692"/>
    </source>
</evidence>
<accession>A0A1W1BTE1</accession>
<dbReference type="HAMAP" id="MF_01810">
    <property type="entry name" value="YidC_type1"/>
    <property type="match status" value="1"/>
</dbReference>
<evidence type="ECO:0000259" key="16">
    <source>
        <dbReference type="Pfam" id="PF14849"/>
    </source>
</evidence>
<name>A0A1W1BTE1_9ZZZZ</name>
<evidence type="ECO:0000256" key="11">
    <source>
        <dbReference type="ARBA" id="ARBA00033245"/>
    </source>
</evidence>
<keyword evidence="4" id="KW-0813">Transport</keyword>
<organism evidence="17">
    <name type="scientific">hydrothermal vent metagenome</name>
    <dbReference type="NCBI Taxonomy" id="652676"/>
    <lineage>
        <taxon>unclassified sequences</taxon>
        <taxon>metagenomes</taxon>
        <taxon>ecological metagenomes</taxon>
    </lineage>
</organism>
<comment type="similarity">
    <text evidence="2">Belongs to the OXA1/ALB3/YidC family. Type 1 subfamily.</text>
</comment>
<evidence type="ECO:0000256" key="5">
    <source>
        <dbReference type="ARBA" id="ARBA00022475"/>
    </source>
</evidence>
<keyword evidence="9 14" id="KW-0472">Membrane</keyword>
<evidence type="ECO:0000313" key="17">
    <source>
        <dbReference type="EMBL" id="SFV56850.1"/>
    </source>
</evidence>
<dbReference type="PANTHER" id="PTHR12428:SF65">
    <property type="entry name" value="CYTOCHROME C OXIDASE ASSEMBLY PROTEIN COX18, MITOCHONDRIAL"/>
    <property type="match status" value="1"/>
</dbReference>
<evidence type="ECO:0000256" key="9">
    <source>
        <dbReference type="ARBA" id="ARBA00023136"/>
    </source>
</evidence>
<proteinExistence type="inferred from homology"/>
<dbReference type="InterPro" id="IPR047196">
    <property type="entry name" value="YidC_ALB_C"/>
</dbReference>
<dbReference type="NCBIfam" id="TIGR03593">
    <property type="entry name" value="yidC_nterm"/>
    <property type="match status" value="1"/>
</dbReference>
<evidence type="ECO:0000256" key="3">
    <source>
        <dbReference type="ARBA" id="ARBA00015325"/>
    </source>
</evidence>
<feature type="transmembrane region" description="Helical" evidence="14">
    <location>
        <begin position="338"/>
        <end position="358"/>
    </location>
</feature>
<sequence length="537" mass="60702">MEQQDLNKRLLLALALSFFVFVGYSYFFPPKKVTQPIEQTAGTPTTPKVSTSDNPAPNTLSTTEQKESNAPVSKTSTDPLLVTVNSKTFKMSIDAFGRISQFELLENKYQKDGKDLKILNPQEVKPLEIRFSDAKLNEEAFKTPYSYSGNSRVDVTSAPKTITLTQKLSSVTLTKKITVQSNGAYSIDISTSSSVPYFVTPGHRPMADNSRYLLVRGALVKGKDGVMTIIEDKKAKGDESFKDVVIASAFDRYVASTFYNFKKGMNVSIIKEKDDNPLIFVEGSQNLHLGGYIGPKEYKILKSINPELTDTIEFGFFTFLSRPFYKVLLWIENLVGNWGWAIVLFTLLVKLILFPLSYKGMMSMQKLKDLAPKMKELKAKYKDDPAKMNMKMMEMYKKNGANPMGGCLPMILQIPVFFALYRVLLNADELQGAYWIHGWIENLAVADPYYILPVLMGASMWFQQRITPNNFTDPLQEKIFKWFPVGMALMFIIMPFPSGLVLYWVVNNTFTIGQQYVINKAYAKHKAQAVAEHHKKG</sequence>
<dbReference type="CDD" id="cd19960">
    <property type="entry name" value="YidC_peri"/>
    <property type="match status" value="1"/>
</dbReference>